<dbReference type="InterPro" id="IPR044952">
    <property type="entry name" value="SUV2"/>
</dbReference>
<dbReference type="GO" id="GO:0006974">
    <property type="term" value="P:DNA damage response"/>
    <property type="evidence" value="ECO:0007669"/>
    <property type="project" value="InterPro"/>
</dbReference>
<reference evidence="3" key="1">
    <citation type="journal article" date="2014" name="Science">
        <title>Ancient hybridizations among the ancestral genomes of bread wheat.</title>
        <authorList>
            <consortium name="International Wheat Genome Sequencing Consortium,"/>
            <person name="Marcussen T."/>
            <person name="Sandve S.R."/>
            <person name="Heier L."/>
            <person name="Spannagl M."/>
            <person name="Pfeifer M."/>
            <person name="Jakobsen K.S."/>
            <person name="Wulff B.B."/>
            <person name="Steuernagel B."/>
            <person name="Mayer K.F."/>
            <person name="Olsen O.A."/>
        </authorList>
    </citation>
    <scope>NUCLEOTIDE SEQUENCE [LARGE SCALE GENOMIC DNA]</scope>
    <source>
        <strain evidence="3">cv. AL8/78</strain>
    </source>
</reference>
<organism evidence="2 3">
    <name type="scientific">Aegilops tauschii subsp. strangulata</name>
    <name type="common">Goatgrass</name>
    <dbReference type="NCBI Taxonomy" id="200361"/>
    <lineage>
        <taxon>Eukaryota</taxon>
        <taxon>Viridiplantae</taxon>
        <taxon>Streptophyta</taxon>
        <taxon>Embryophyta</taxon>
        <taxon>Tracheophyta</taxon>
        <taxon>Spermatophyta</taxon>
        <taxon>Magnoliopsida</taxon>
        <taxon>Liliopsida</taxon>
        <taxon>Poales</taxon>
        <taxon>Poaceae</taxon>
        <taxon>BOP clade</taxon>
        <taxon>Pooideae</taxon>
        <taxon>Triticodae</taxon>
        <taxon>Triticeae</taxon>
        <taxon>Triticinae</taxon>
        <taxon>Aegilops</taxon>
    </lineage>
</organism>
<feature type="region of interest" description="Disordered" evidence="1">
    <location>
        <begin position="1"/>
        <end position="240"/>
    </location>
</feature>
<reference evidence="2" key="3">
    <citation type="journal article" date="2017" name="Nature">
        <title>Genome sequence of the progenitor of the wheat D genome Aegilops tauschii.</title>
        <authorList>
            <person name="Luo M.C."/>
            <person name="Gu Y.Q."/>
            <person name="Puiu D."/>
            <person name="Wang H."/>
            <person name="Twardziok S.O."/>
            <person name="Deal K.R."/>
            <person name="Huo N."/>
            <person name="Zhu T."/>
            <person name="Wang L."/>
            <person name="Wang Y."/>
            <person name="McGuire P.E."/>
            <person name="Liu S."/>
            <person name="Long H."/>
            <person name="Ramasamy R.K."/>
            <person name="Rodriguez J.C."/>
            <person name="Van S.L."/>
            <person name="Yuan L."/>
            <person name="Wang Z."/>
            <person name="Xia Z."/>
            <person name="Xiao L."/>
            <person name="Anderson O.D."/>
            <person name="Ouyang S."/>
            <person name="Liang Y."/>
            <person name="Zimin A.V."/>
            <person name="Pertea G."/>
            <person name="Qi P."/>
            <person name="Bennetzen J.L."/>
            <person name="Dai X."/>
            <person name="Dawson M.W."/>
            <person name="Muller H.G."/>
            <person name="Kugler K."/>
            <person name="Rivarola-Duarte L."/>
            <person name="Spannagl M."/>
            <person name="Mayer K.F.X."/>
            <person name="Lu F.H."/>
            <person name="Bevan M.W."/>
            <person name="Leroy P."/>
            <person name="Li P."/>
            <person name="You F.M."/>
            <person name="Sun Q."/>
            <person name="Liu Z."/>
            <person name="Lyons E."/>
            <person name="Wicker T."/>
            <person name="Salzberg S.L."/>
            <person name="Devos K.M."/>
            <person name="Dvorak J."/>
        </authorList>
    </citation>
    <scope>NUCLEOTIDE SEQUENCE [LARGE SCALE GENOMIC DNA]</scope>
    <source>
        <strain evidence="2">cv. AL8/78</strain>
    </source>
</reference>
<dbReference type="Gramene" id="AET6Gv20217500.9">
    <property type="protein sequence ID" value="AET6Gv20217500.9"/>
    <property type="gene ID" value="AET6Gv20217500"/>
</dbReference>
<name>A0A453N553_AEGTS</name>
<proteinExistence type="predicted"/>
<feature type="compositionally biased region" description="Low complexity" evidence="1">
    <location>
        <begin position="52"/>
        <end position="128"/>
    </location>
</feature>
<dbReference type="PANTHER" id="PTHR35761">
    <property type="entry name" value="ATR INTERACTING PROTEIN"/>
    <property type="match status" value="1"/>
</dbReference>
<evidence type="ECO:0000313" key="3">
    <source>
        <dbReference type="Proteomes" id="UP000015105"/>
    </source>
</evidence>
<feature type="compositionally biased region" description="Basic and acidic residues" evidence="1">
    <location>
        <begin position="194"/>
        <end position="217"/>
    </location>
</feature>
<evidence type="ECO:0000256" key="1">
    <source>
        <dbReference type="SAM" id="MobiDB-lite"/>
    </source>
</evidence>
<reference evidence="2" key="5">
    <citation type="journal article" date="2021" name="G3 (Bethesda)">
        <title>Aegilops tauschii genome assembly Aet v5.0 features greater sequence contiguity and improved annotation.</title>
        <authorList>
            <person name="Wang L."/>
            <person name="Zhu T."/>
            <person name="Rodriguez J.C."/>
            <person name="Deal K.R."/>
            <person name="Dubcovsky J."/>
            <person name="McGuire P.E."/>
            <person name="Lux T."/>
            <person name="Spannagl M."/>
            <person name="Mayer K.F.X."/>
            <person name="Baldrich P."/>
            <person name="Meyers B.C."/>
            <person name="Huo N."/>
            <person name="Gu Y.Q."/>
            <person name="Zhou H."/>
            <person name="Devos K.M."/>
            <person name="Bennetzen J.L."/>
            <person name="Unver T."/>
            <person name="Budak H."/>
            <person name="Gulick P.J."/>
            <person name="Galiba G."/>
            <person name="Kalapos B."/>
            <person name="Nelson D.R."/>
            <person name="Li P."/>
            <person name="You F.M."/>
            <person name="Luo M.C."/>
            <person name="Dvorak J."/>
        </authorList>
    </citation>
    <scope>NUCLEOTIDE SEQUENCE [LARGE SCALE GENOMIC DNA]</scope>
    <source>
        <strain evidence="2">cv. AL8/78</strain>
    </source>
</reference>
<feature type="compositionally biased region" description="Basic and acidic residues" evidence="1">
    <location>
        <begin position="228"/>
        <end position="240"/>
    </location>
</feature>
<dbReference type="PANTHER" id="PTHR35761:SF1">
    <property type="entry name" value="PROTEIN SENSITIVE TO UV 2"/>
    <property type="match status" value="1"/>
</dbReference>
<reference evidence="2" key="4">
    <citation type="submission" date="2019-03" db="UniProtKB">
        <authorList>
            <consortium name="EnsemblPlants"/>
        </authorList>
    </citation>
    <scope>IDENTIFICATION</scope>
</reference>
<dbReference type="EnsemblPlants" id="AET6Gv20217500.9">
    <property type="protein sequence ID" value="AET6Gv20217500.9"/>
    <property type="gene ID" value="AET6Gv20217500"/>
</dbReference>
<sequence length="828" mass="90655">AAASFRRRGGRRGEAPAGMDGDGFDDGWWEANQQYLDNICREAEESSASRNPSTATPAPDPAATTQHHAPPSAASCPPPSSAAFAAALPRVPAASYPPSSSAASAAAPLPRAPAASASPLYRAPAASPFTHPSHVPASAPRAPLHFSPPRELSQRVPDSSCGGFSPPREFSQRPSSSVAAEDSDCQITGAAGPDRPRGAPRERDARALSQAHGDRVKAVPPRGRLPRAAKEKESKSAEELRRELERTLKQMNDLKNEHIELKKGMTEKDLEIEAKEAEIHNLKKANVDISSREMDIDQPCHTPANEALHARGSCWTSTKRVCLEESAHPELERNKSKDIKTKGVQTDLPLNSGHLERKKVLMNNISSNLCAIWGRPANSMLGRSLISKILASCSEEMLTLFQSARLPDKCETSTEASSSMNNAVSEVYDIIVKMNSDTIPIQTLLEALLNLCVVGNAVVVSRALRILHSILQNLLTHGTRSNQRNNVSIETYVDNNMEIERNNQEHSSALLNTPDPEEDGLHIGNMFLPSTFWTPFFTGVLQIALKYSEEGIRVDALSIMILTVRTSDSKGEREKFGFISVMESLHQLLQKENALLVKKHSVHLLFLLLNCPAMLKMLCSGGKDGSELMETVGCENEPQQAINSVLKDLSECLTCEATTSLELKLCRLVVNLLAFIASSGKLGYEVLLGSVTAHSFLELTMEVLASQMECKVDFSTEVHELLNERYLLMREVLILLNRLASHAMFSKPTLEVLMGSKRCAGLTIDIANRLPQRSKYPLRQLNPQMANDLADLAQKFRSRVYGFLEEQQHSTAERCDTGASGKPPRVPR</sequence>
<feature type="compositionally biased region" description="Basic residues" evidence="1">
    <location>
        <begin position="1"/>
        <end position="10"/>
    </location>
</feature>
<reference evidence="3" key="2">
    <citation type="journal article" date="2017" name="Nat. Plants">
        <title>The Aegilops tauschii genome reveals multiple impacts of transposons.</title>
        <authorList>
            <person name="Zhao G."/>
            <person name="Zou C."/>
            <person name="Li K."/>
            <person name="Wang K."/>
            <person name="Li T."/>
            <person name="Gao L."/>
            <person name="Zhang X."/>
            <person name="Wang H."/>
            <person name="Yang Z."/>
            <person name="Liu X."/>
            <person name="Jiang W."/>
            <person name="Mao L."/>
            <person name="Kong X."/>
            <person name="Jiao Y."/>
            <person name="Jia J."/>
        </authorList>
    </citation>
    <scope>NUCLEOTIDE SEQUENCE [LARGE SCALE GENOMIC DNA]</scope>
    <source>
        <strain evidence="3">cv. AL8/78</strain>
    </source>
</reference>
<evidence type="ECO:0000313" key="2">
    <source>
        <dbReference type="EnsemblPlants" id="AET6Gv20217500.9"/>
    </source>
</evidence>
<protein>
    <submittedName>
        <fullName evidence="2">Uncharacterized protein</fullName>
    </submittedName>
</protein>
<accession>A0A453N553</accession>
<keyword evidence="3" id="KW-1185">Reference proteome</keyword>
<dbReference type="Proteomes" id="UP000015105">
    <property type="component" value="Chromosome 6D"/>
</dbReference>
<dbReference type="AlphaFoldDB" id="A0A453N553"/>